<evidence type="ECO:0000313" key="2">
    <source>
        <dbReference type="Proteomes" id="UP000199229"/>
    </source>
</evidence>
<dbReference type="Proteomes" id="UP000199229">
    <property type="component" value="Unassembled WGS sequence"/>
</dbReference>
<evidence type="ECO:0000313" key="1">
    <source>
        <dbReference type="EMBL" id="SFH12974.1"/>
    </source>
</evidence>
<sequence length="38" mass="4093">MLWFTLGSVGGLALTGLAAVYAKQALIDWARSETNGYF</sequence>
<dbReference type="AlphaFoldDB" id="A0A1I2XHJ6"/>
<organism evidence="1 2">
    <name type="scientific">Methylobacterium gossipiicola</name>
    <dbReference type="NCBI Taxonomy" id="582675"/>
    <lineage>
        <taxon>Bacteria</taxon>
        <taxon>Pseudomonadati</taxon>
        <taxon>Pseudomonadota</taxon>
        <taxon>Alphaproteobacteria</taxon>
        <taxon>Hyphomicrobiales</taxon>
        <taxon>Methylobacteriaceae</taxon>
        <taxon>Methylobacterium</taxon>
    </lineage>
</organism>
<accession>A0A1I2XHJ6</accession>
<protein>
    <submittedName>
        <fullName evidence="1">Uncharacterized protein</fullName>
    </submittedName>
</protein>
<keyword evidence="2" id="KW-1185">Reference proteome</keyword>
<dbReference type="EMBL" id="FOPM01000043">
    <property type="protein sequence ID" value="SFH12974.1"/>
    <property type="molecule type" value="Genomic_DNA"/>
</dbReference>
<reference evidence="2" key="1">
    <citation type="submission" date="2016-10" db="EMBL/GenBank/DDBJ databases">
        <authorList>
            <person name="Varghese N."/>
            <person name="Submissions S."/>
        </authorList>
    </citation>
    <scope>NUCLEOTIDE SEQUENCE [LARGE SCALE GENOMIC DNA]</scope>
    <source>
        <strain evidence="2">Gh-105</strain>
    </source>
</reference>
<dbReference type="STRING" id="582675.SAMN05192565_14313"/>
<gene>
    <name evidence="1" type="ORF">SAMN05192565_14313</name>
</gene>
<name>A0A1I2XHJ6_9HYPH</name>
<proteinExistence type="predicted"/>